<dbReference type="SUPFAM" id="SSF56037">
    <property type="entry name" value="PheT/TilS domain"/>
    <property type="match status" value="1"/>
</dbReference>
<proteinExistence type="predicted"/>
<comment type="caution">
    <text evidence="4">The sequence shown here is derived from an EMBL/GenBank/DDBJ whole genome shotgun (WGS) entry which is preliminary data.</text>
</comment>
<dbReference type="GO" id="GO:0005737">
    <property type="term" value="C:cytoplasm"/>
    <property type="evidence" value="ECO:0007669"/>
    <property type="project" value="InterPro"/>
</dbReference>
<evidence type="ECO:0000313" key="5">
    <source>
        <dbReference type="Proteomes" id="UP000281340"/>
    </source>
</evidence>
<reference evidence="2 7" key="3">
    <citation type="submission" date="2019-12" db="EMBL/GenBank/DDBJ databases">
        <title>Enteriobacteria Tanzani isolates_8377-8380.</title>
        <authorList>
            <person name="Subbiah M."/>
            <person name="Call D."/>
        </authorList>
    </citation>
    <scope>NUCLEOTIDE SEQUENCE [LARGE SCALE GENOMIC DNA]</scope>
    <source>
        <strain evidence="2 7">8378wH8</strain>
    </source>
</reference>
<keyword evidence="2" id="KW-0436">Ligase</keyword>
<dbReference type="Proteomes" id="UP000447081">
    <property type="component" value="Unassembled WGS sequence"/>
</dbReference>
<feature type="non-terminal residue" evidence="4">
    <location>
        <position position="1"/>
    </location>
</feature>
<dbReference type="Proteomes" id="UP000281340">
    <property type="component" value="Unassembled WGS sequence"/>
</dbReference>
<feature type="domain" description="Lysidine-tRNA(Ile) synthetase C-terminal" evidence="1">
    <location>
        <begin position="1"/>
        <end position="43"/>
    </location>
</feature>
<dbReference type="NCBIfam" id="TIGR02433">
    <property type="entry name" value="lysidine_TilS_C"/>
    <property type="match status" value="1"/>
</dbReference>
<dbReference type="GO" id="GO:0032267">
    <property type="term" value="F:tRNA(Ile)-lysidine synthase activity"/>
    <property type="evidence" value="ECO:0007669"/>
    <property type="project" value="UniProtKB-EC"/>
</dbReference>
<dbReference type="EMBL" id="WUIG01001231">
    <property type="protein sequence ID" value="MXJ12397.1"/>
    <property type="molecule type" value="Genomic_DNA"/>
</dbReference>
<dbReference type="EC" id="6.3.4.19" evidence="2"/>
<dbReference type="EMBL" id="RDDM01000015">
    <property type="protein sequence ID" value="RLY60114.1"/>
    <property type="molecule type" value="Genomic_DNA"/>
</dbReference>
<evidence type="ECO:0000313" key="6">
    <source>
        <dbReference type="Proteomes" id="UP000447081"/>
    </source>
</evidence>
<accession>A0A2T1N3T9</accession>
<gene>
    <name evidence="4" type="primary">tilS</name>
    <name evidence="4" type="ORF">EAI46_03545</name>
    <name evidence="2" type="ORF">GP965_24750</name>
    <name evidence="3" type="ORF">GRW24_28730</name>
</gene>
<protein>
    <submittedName>
        <fullName evidence="2">tRNA lysidine(34) synthetase TilS</fullName>
        <ecNumber evidence="2">6.3.4.19</ecNumber>
    </submittedName>
    <submittedName>
        <fullName evidence="4">tRNA(Ile)-lysidine synthetase</fullName>
    </submittedName>
</protein>
<reference evidence="4 5" key="1">
    <citation type="submission" date="2018-10" db="EMBL/GenBank/DDBJ databases">
        <title>Comparison of Escherichia coli isolates recovered from retail chicken and from chicken fecal samples by antimicrobial susceptibility test and whole genome sequencing.</title>
        <authorList>
            <person name="Tang B."/>
            <person name="Ma Y."/>
            <person name="He X."/>
            <person name="Cao L."/>
            <person name="Xia X."/>
            <person name="Yang H."/>
        </authorList>
    </citation>
    <scope>NUCLEOTIDE SEQUENCE [LARGE SCALE GENOMIC DNA]</scope>
    <source>
        <strain evidence="4 5">CMJH98b</strain>
    </source>
</reference>
<evidence type="ECO:0000313" key="3">
    <source>
        <dbReference type="EMBL" id="MXJ12397.1"/>
    </source>
</evidence>
<sequence length="48" mass="5153">GVPPWLRDTTPLLFYGETLIAAAGVFVTQEGVAEGENGVSFVWQKTLS</sequence>
<evidence type="ECO:0000313" key="2">
    <source>
        <dbReference type="EMBL" id="MWT24092.1"/>
    </source>
</evidence>
<dbReference type="GO" id="GO:0008033">
    <property type="term" value="P:tRNA processing"/>
    <property type="evidence" value="ECO:0007669"/>
    <property type="project" value="InterPro"/>
</dbReference>
<reference evidence="3 6" key="2">
    <citation type="submission" date="2019-12" db="EMBL/GenBank/DDBJ databases">
        <title>Enteriobacteria Tanzani isolates_10434.</title>
        <authorList>
            <person name="Subbiah M."/>
            <person name="Call D."/>
        </authorList>
    </citation>
    <scope>NUCLEOTIDE SEQUENCE [LARGE SCALE GENOMIC DNA]</scope>
    <source>
        <strain evidence="3 6">10434wG3</strain>
    </source>
</reference>
<evidence type="ECO:0000259" key="1">
    <source>
        <dbReference type="Pfam" id="PF11734"/>
    </source>
</evidence>
<evidence type="ECO:0000313" key="4">
    <source>
        <dbReference type="EMBL" id="RLY60114.1"/>
    </source>
</evidence>
<dbReference type="GO" id="GO:0005524">
    <property type="term" value="F:ATP binding"/>
    <property type="evidence" value="ECO:0007669"/>
    <property type="project" value="InterPro"/>
</dbReference>
<name>A0A2T1N3T9_ECOLX</name>
<dbReference type="Proteomes" id="UP000462410">
    <property type="component" value="Unassembled WGS sequence"/>
</dbReference>
<dbReference type="Pfam" id="PF11734">
    <property type="entry name" value="TilS_C"/>
    <property type="match status" value="1"/>
</dbReference>
<dbReference type="InterPro" id="IPR012796">
    <property type="entry name" value="Lysidine-tRNA-synth_C"/>
</dbReference>
<dbReference type="AlphaFoldDB" id="A0A2T1N3T9"/>
<organism evidence="4 5">
    <name type="scientific">Escherichia coli</name>
    <dbReference type="NCBI Taxonomy" id="562"/>
    <lineage>
        <taxon>Bacteria</taxon>
        <taxon>Pseudomonadati</taxon>
        <taxon>Pseudomonadota</taxon>
        <taxon>Gammaproteobacteria</taxon>
        <taxon>Enterobacterales</taxon>
        <taxon>Enterobacteriaceae</taxon>
        <taxon>Escherichia</taxon>
    </lineage>
</organism>
<dbReference type="EMBL" id="WTRC01000684">
    <property type="protein sequence ID" value="MWT24092.1"/>
    <property type="molecule type" value="Genomic_DNA"/>
</dbReference>
<evidence type="ECO:0000313" key="7">
    <source>
        <dbReference type="Proteomes" id="UP000462410"/>
    </source>
</evidence>